<dbReference type="RefSeq" id="XP_018004763.1">
    <property type="nucleotide sequence ID" value="XM_018142675.1"/>
</dbReference>
<protein>
    <recommendedName>
        <fullName evidence="9">Transcription factor domain-containing protein</fullName>
    </recommendedName>
</protein>
<dbReference type="VEuPathDB" id="FungiDB:AB675_2683"/>
<keyword evidence="5" id="KW-0862">Zinc</keyword>
<dbReference type="GO" id="GO:0005634">
    <property type="term" value="C:nucleus"/>
    <property type="evidence" value="ECO:0007669"/>
    <property type="project" value="UniProtKB-SubCell"/>
</dbReference>
<dbReference type="GO" id="GO:0000981">
    <property type="term" value="F:DNA-binding transcription factor activity, RNA polymerase II-specific"/>
    <property type="evidence" value="ECO:0007669"/>
    <property type="project" value="InterPro"/>
</dbReference>
<dbReference type="GeneID" id="28734555"/>
<evidence type="ECO:0000256" key="6">
    <source>
        <dbReference type="ARBA" id="ARBA00023242"/>
    </source>
</evidence>
<dbReference type="OrthoDB" id="654211at2759"/>
<evidence type="ECO:0008006" key="9">
    <source>
        <dbReference type="Google" id="ProtNLM"/>
    </source>
</evidence>
<dbReference type="GO" id="GO:0000785">
    <property type="term" value="C:chromatin"/>
    <property type="evidence" value="ECO:0007669"/>
    <property type="project" value="TreeGrafter"/>
</dbReference>
<evidence type="ECO:0000256" key="2">
    <source>
        <dbReference type="ARBA" id="ARBA00022723"/>
    </source>
</evidence>
<keyword evidence="2" id="KW-0479">Metal-binding</keyword>
<gene>
    <name evidence="7" type="ORF">AB675_2683</name>
</gene>
<name>A0A0N1HWU1_9EURO</name>
<organism evidence="7 8">
    <name type="scientific">Cyphellophora attinorum</name>
    <dbReference type="NCBI Taxonomy" id="1664694"/>
    <lineage>
        <taxon>Eukaryota</taxon>
        <taxon>Fungi</taxon>
        <taxon>Dikarya</taxon>
        <taxon>Ascomycota</taxon>
        <taxon>Pezizomycotina</taxon>
        <taxon>Eurotiomycetes</taxon>
        <taxon>Chaetothyriomycetidae</taxon>
        <taxon>Chaetothyriales</taxon>
        <taxon>Cyphellophoraceae</taxon>
        <taxon>Cyphellophora</taxon>
    </lineage>
</organism>
<keyword evidence="3" id="KW-0677">Repeat</keyword>
<dbReference type="PANTHER" id="PTHR40626">
    <property type="entry name" value="MIP31509P"/>
    <property type="match status" value="1"/>
</dbReference>
<dbReference type="PANTHER" id="PTHR40626:SF3">
    <property type="entry name" value="TRANSCRIPTION FACTOR WITH C2H2 AND ZN(2)-CYS(6) DNA BINDING DOMAIN (EUROFUNG)-RELATED"/>
    <property type="match status" value="1"/>
</dbReference>
<evidence type="ECO:0000313" key="8">
    <source>
        <dbReference type="Proteomes" id="UP000038010"/>
    </source>
</evidence>
<dbReference type="EMBL" id="LFJN01000002">
    <property type="protein sequence ID" value="KPI44800.1"/>
    <property type="molecule type" value="Genomic_DNA"/>
</dbReference>
<comment type="subcellular location">
    <subcellularLocation>
        <location evidence="1">Nucleus</location>
    </subcellularLocation>
</comment>
<reference evidence="7 8" key="1">
    <citation type="submission" date="2015-06" db="EMBL/GenBank/DDBJ databases">
        <title>Draft genome of the ant-associated black yeast Phialophora attae CBS 131958.</title>
        <authorList>
            <person name="Moreno L.F."/>
            <person name="Stielow B.J."/>
            <person name="de Hoog S."/>
            <person name="Vicente V.A."/>
            <person name="Weiss V.A."/>
            <person name="de Vries M."/>
            <person name="Cruz L.M."/>
            <person name="Souza E.M."/>
        </authorList>
    </citation>
    <scope>NUCLEOTIDE SEQUENCE [LARGE SCALE GENOMIC DNA]</scope>
    <source>
        <strain evidence="7 8">CBS 131958</strain>
    </source>
</reference>
<dbReference type="InterPro" id="IPR051059">
    <property type="entry name" value="VerF-like"/>
</dbReference>
<comment type="caution">
    <text evidence="7">The sequence shown here is derived from an EMBL/GenBank/DDBJ whole genome shotgun (WGS) entry which is preliminary data.</text>
</comment>
<dbReference type="GO" id="GO:0008270">
    <property type="term" value="F:zinc ion binding"/>
    <property type="evidence" value="ECO:0007669"/>
    <property type="project" value="UniProtKB-KW"/>
</dbReference>
<evidence type="ECO:0000256" key="4">
    <source>
        <dbReference type="ARBA" id="ARBA00022771"/>
    </source>
</evidence>
<proteinExistence type="predicted"/>
<keyword evidence="4" id="KW-0863">Zinc-finger</keyword>
<accession>A0A0N1HWU1</accession>
<evidence type="ECO:0000313" key="7">
    <source>
        <dbReference type="EMBL" id="KPI44800.1"/>
    </source>
</evidence>
<dbReference type="Proteomes" id="UP000038010">
    <property type="component" value="Unassembled WGS sequence"/>
</dbReference>
<dbReference type="GO" id="GO:0000978">
    <property type="term" value="F:RNA polymerase II cis-regulatory region sequence-specific DNA binding"/>
    <property type="evidence" value="ECO:0007669"/>
    <property type="project" value="InterPro"/>
</dbReference>
<evidence type="ECO:0000256" key="1">
    <source>
        <dbReference type="ARBA" id="ARBA00004123"/>
    </source>
</evidence>
<keyword evidence="8" id="KW-1185">Reference proteome</keyword>
<evidence type="ECO:0000256" key="3">
    <source>
        <dbReference type="ARBA" id="ARBA00022737"/>
    </source>
</evidence>
<evidence type="ECO:0000256" key="5">
    <source>
        <dbReference type="ARBA" id="ARBA00022833"/>
    </source>
</evidence>
<sequence length="329" mass="37723">MAMIGACHSPDAHEKAAFKLRYDAVEHYVFSNLDSFRGRVIQGTVLRDLVQALQATYLVLIYQSWDGSQIARTDVRRKRFAQMVESVHSLDVGSAAHNDYRQVELHDFDWLTFVGMDEMIRLLTWCFLVDSAFSIFFNIAPRFILRELQMGLSSPETCFGASSPEECLLELQKWQCQAGTEYTLYEIVKDALSPTLDLQGQIRMACQSTITMFAIISALHVLIFNSDPSIGQTSQYVPIYNGLSNWQAVWNRRKIILQCSPRELGHPGFWQHCPDYWLLAKLLIQQITQFASQCQPRAKPLRPCYDEESQRRLHGFICHYESSQACGAF</sequence>
<keyword evidence="6" id="KW-0539">Nucleus</keyword>
<dbReference type="AlphaFoldDB" id="A0A0N1HWU1"/>